<feature type="transmembrane region" description="Helical" evidence="1">
    <location>
        <begin position="251"/>
        <end position="271"/>
    </location>
</feature>
<dbReference type="RefSeq" id="WP_146597948.1">
    <property type="nucleotide sequence ID" value="NZ_SJPY01000001.1"/>
</dbReference>
<dbReference type="OrthoDB" id="257620at2"/>
<accession>A0A5C6EBQ1</accession>
<keyword evidence="1" id="KW-0472">Membrane</keyword>
<organism evidence="2 3">
    <name type="scientific">Novipirellula aureliae</name>
    <dbReference type="NCBI Taxonomy" id="2527966"/>
    <lineage>
        <taxon>Bacteria</taxon>
        <taxon>Pseudomonadati</taxon>
        <taxon>Planctomycetota</taxon>
        <taxon>Planctomycetia</taxon>
        <taxon>Pirellulales</taxon>
        <taxon>Pirellulaceae</taxon>
        <taxon>Novipirellula</taxon>
    </lineage>
</organism>
<dbReference type="EMBL" id="SJPY01000001">
    <property type="protein sequence ID" value="TWU45201.1"/>
    <property type="molecule type" value="Genomic_DNA"/>
</dbReference>
<name>A0A5C6EBQ1_9BACT</name>
<gene>
    <name evidence="2" type="ORF">Q31b_03720</name>
</gene>
<keyword evidence="1" id="KW-0812">Transmembrane</keyword>
<sequence>MLPILSKISVTCFLTSYLVVLLLELLRFLGKVPGRGLLVIVMMSLGLFTHISYFVLRITARSGTGDVGLLASWYDWSLLLAFGLAFSFLILYLQRPDTIIGLFFLPLVLATIGLSMAVRPLTPFTRSEAAEVWRSIHGLAMAIGAGGVLIGFLTGVMYLAQSSRLKKKRAGSSLRLPTLETLTRLNRQCLLVSTTAVAVGVVAGAVMNLNRWGNVGWTSGGVLFGLMLLVWLIIATSVEHFYRPANHGRKAFYLTLASLGFLILAFFGVLASSHGQTETAPGEINSMEVGKALFEGAGNIL</sequence>
<dbReference type="Proteomes" id="UP000315471">
    <property type="component" value="Unassembled WGS sequence"/>
</dbReference>
<evidence type="ECO:0000313" key="2">
    <source>
        <dbReference type="EMBL" id="TWU45201.1"/>
    </source>
</evidence>
<feature type="transmembrane region" description="Helical" evidence="1">
    <location>
        <begin position="76"/>
        <end position="93"/>
    </location>
</feature>
<protein>
    <submittedName>
        <fullName evidence="2">Cytochrome C assembly protein</fullName>
    </submittedName>
</protein>
<feature type="transmembrane region" description="Helical" evidence="1">
    <location>
        <begin position="37"/>
        <end position="56"/>
    </location>
</feature>
<keyword evidence="1" id="KW-1133">Transmembrane helix</keyword>
<dbReference type="AlphaFoldDB" id="A0A5C6EBQ1"/>
<evidence type="ECO:0000256" key="1">
    <source>
        <dbReference type="SAM" id="Phobius"/>
    </source>
</evidence>
<feature type="transmembrane region" description="Helical" evidence="1">
    <location>
        <begin position="100"/>
        <end position="118"/>
    </location>
</feature>
<feature type="transmembrane region" description="Helical" evidence="1">
    <location>
        <begin position="215"/>
        <end position="239"/>
    </location>
</feature>
<keyword evidence="3" id="KW-1185">Reference proteome</keyword>
<evidence type="ECO:0000313" key="3">
    <source>
        <dbReference type="Proteomes" id="UP000315471"/>
    </source>
</evidence>
<proteinExistence type="predicted"/>
<reference evidence="2 3" key="1">
    <citation type="submission" date="2019-02" db="EMBL/GenBank/DDBJ databases">
        <title>Deep-cultivation of Planctomycetes and their phenomic and genomic characterization uncovers novel biology.</title>
        <authorList>
            <person name="Wiegand S."/>
            <person name="Jogler M."/>
            <person name="Boedeker C."/>
            <person name="Pinto D."/>
            <person name="Vollmers J."/>
            <person name="Rivas-Marin E."/>
            <person name="Kohn T."/>
            <person name="Peeters S.H."/>
            <person name="Heuer A."/>
            <person name="Rast P."/>
            <person name="Oberbeckmann S."/>
            <person name="Bunk B."/>
            <person name="Jeske O."/>
            <person name="Meyerdierks A."/>
            <person name="Storesund J.E."/>
            <person name="Kallscheuer N."/>
            <person name="Luecker S."/>
            <person name="Lage O.M."/>
            <person name="Pohl T."/>
            <person name="Merkel B.J."/>
            <person name="Hornburger P."/>
            <person name="Mueller R.-W."/>
            <person name="Bruemmer F."/>
            <person name="Labrenz M."/>
            <person name="Spormann A.M."/>
            <person name="Op Den Camp H."/>
            <person name="Overmann J."/>
            <person name="Amann R."/>
            <person name="Jetten M.S.M."/>
            <person name="Mascher T."/>
            <person name="Medema M.H."/>
            <person name="Devos D.P."/>
            <person name="Kaster A.-K."/>
            <person name="Ovreas L."/>
            <person name="Rohde M."/>
            <person name="Galperin M.Y."/>
            <person name="Jogler C."/>
        </authorList>
    </citation>
    <scope>NUCLEOTIDE SEQUENCE [LARGE SCALE GENOMIC DNA]</scope>
    <source>
        <strain evidence="2 3">Q31b</strain>
    </source>
</reference>
<feature type="transmembrane region" description="Helical" evidence="1">
    <location>
        <begin position="138"/>
        <end position="160"/>
    </location>
</feature>
<feature type="transmembrane region" description="Helical" evidence="1">
    <location>
        <begin position="6"/>
        <end position="25"/>
    </location>
</feature>
<feature type="transmembrane region" description="Helical" evidence="1">
    <location>
        <begin position="189"/>
        <end position="209"/>
    </location>
</feature>
<comment type="caution">
    <text evidence="2">The sequence shown here is derived from an EMBL/GenBank/DDBJ whole genome shotgun (WGS) entry which is preliminary data.</text>
</comment>